<feature type="binding site" evidence="12">
    <location>
        <position position="34"/>
    </location>
    <ligand>
        <name>Fe cation</name>
        <dbReference type="ChEBI" id="CHEBI:24875"/>
        <label>1</label>
    </ligand>
</feature>
<dbReference type="CDD" id="cd00974">
    <property type="entry name" value="DSRD"/>
    <property type="match status" value="1"/>
</dbReference>
<dbReference type="InterPro" id="IPR004793">
    <property type="entry name" value="Desulfoferrodoxin_rbo"/>
</dbReference>
<evidence type="ECO:0000256" key="4">
    <source>
        <dbReference type="ARBA" id="ARBA00014839"/>
    </source>
</evidence>
<keyword evidence="7" id="KW-0249">Electron transport</keyword>
<evidence type="ECO:0000313" key="16">
    <source>
        <dbReference type="Proteomes" id="UP000191056"/>
    </source>
</evidence>
<dbReference type="SUPFAM" id="SSF57802">
    <property type="entry name" value="Rubredoxin-like"/>
    <property type="match status" value="1"/>
</dbReference>
<evidence type="ECO:0000256" key="5">
    <source>
        <dbReference type="ARBA" id="ARBA00022448"/>
    </source>
</evidence>
<evidence type="ECO:0000313" key="15">
    <source>
        <dbReference type="EMBL" id="OPJ62628.1"/>
    </source>
</evidence>
<gene>
    <name evidence="15" type="primary">dfx_2</name>
    <name evidence="15" type="ORF">CLCHR_19210</name>
</gene>
<keyword evidence="5" id="KW-0813">Transport</keyword>
<comment type="cofactor">
    <cofactor evidence="1">
        <name>Cu(2+)</name>
        <dbReference type="ChEBI" id="CHEBI:29036"/>
    </cofactor>
</comment>
<sequence>MMNLNVSGVIIDMYYKSMVKGGLIMISFYRCELCGNIVGLIKSGGGKLVCCGKEMTKLEANTTDAAQEKHVPVAVRENGQIHVTVGSVEHPMANEHYIEWIAVVSDKGTERVSLSPGDKPKAFFVDKGKAIVYAYCNLHGLWKTEI</sequence>
<protein>
    <recommendedName>
        <fullName evidence="4">Desulfoferrodoxin</fullName>
        <ecNumber evidence="3">1.15.1.2</ecNumber>
    </recommendedName>
    <alternativeName>
        <fullName evidence="10">Superoxide reductase</fullName>
    </alternativeName>
</protein>
<feature type="domain" description="Desulfoferrodoxin ferrous iron-binding" evidence="13">
    <location>
        <begin position="63"/>
        <end position="144"/>
    </location>
</feature>
<feature type="binding site" evidence="12">
    <location>
        <position position="31"/>
    </location>
    <ligand>
        <name>Fe cation</name>
        <dbReference type="ChEBI" id="CHEBI:24875"/>
        <label>1</label>
    </ligand>
</feature>
<evidence type="ECO:0000256" key="6">
    <source>
        <dbReference type="ARBA" id="ARBA00022723"/>
    </source>
</evidence>
<name>A0A1V4IRH6_9CLOT</name>
<evidence type="ECO:0000256" key="7">
    <source>
        <dbReference type="ARBA" id="ARBA00022982"/>
    </source>
</evidence>
<evidence type="ECO:0000256" key="9">
    <source>
        <dbReference type="ARBA" id="ARBA00024690"/>
    </source>
</evidence>
<dbReference type="NCBIfam" id="TIGR00320">
    <property type="entry name" value="dfx_rbo"/>
    <property type="match status" value="1"/>
</dbReference>
<evidence type="ECO:0000256" key="10">
    <source>
        <dbReference type="ARBA" id="ARBA00031398"/>
    </source>
</evidence>
<evidence type="ECO:0000256" key="2">
    <source>
        <dbReference type="ARBA" id="ARBA00005941"/>
    </source>
</evidence>
<accession>A0A1V4IRH6</accession>
<dbReference type="Gene3D" id="2.20.28.100">
    <property type="entry name" value="Desulphoferrodoxin, N-terminal domain"/>
    <property type="match status" value="1"/>
</dbReference>
<proteinExistence type="inferred from homology"/>
<evidence type="ECO:0000256" key="12">
    <source>
        <dbReference type="PIRSR" id="PIRSR604793-1"/>
    </source>
</evidence>
<comment type="caution">
    <text evidence="15">The sequence shown here is derived from an EMBL/GenBank/DDBJ whole genome shotgun (WGS) entry which is preliminary data.</text>
</comment>
<reference evidence="15 16" key="1">
    <citation type="submission" date="2017-03" db="EMBL/GenBank/DDBJ databases">
        <title>Genome sequence of Clostridium chromiireducens DSM 23318.</title>
        <authorList>
            <person name="Poehlein A."/>
            <person name="Daniel R."/>
        </authorList>
    </citation>
    <scope>NUCLEOTIDE SEQUENCE [LARGE SCALE GENOMIC DNA]</scope>
    <source>
        <strain evidence="15 16">DSM 23318</strain>
    </source>
</reference>
<dbReference type="GO" id="GO:0019430">
    <property type="term" value="P:removal of superoxide radicals"/>
    <property type="evidence" value="ECO:0007669"/>
    <property type="project" value="InterPro"/>
</dbReference>
<dbReference type="NCBIfam" id="TIGR00332">
    <property type="entry name" value="neela_ferrous"/>
    <property type="match status" value="1"/>
</dbReference>
<dbReference type="InterPro" id="IPR051233">
    <property type="entry name" value="Desulfoferrodoxin_SOR"/>
</dbReference>
<dbReference type="Gene3D" id="2.60.40.730">
    <property type="entry name" value="SOR catalytic domain"/>
    <property type="match status" value="1"/>
</dbReference>
<feature type="binding site" evidence="12">
    <location>
        <position position="139"/>
    </location>
    <ligand>
        <name>Fe cation</name>
        <dbReference type="ChEBI" id="CHEBI:24875"/>
        <label>1</label>
    </ligand>
</feature>
<dbReference type="InterPro" id="IPR036073">
    <property type="entry name" value="Desulfoferrodoxin_Fe-bd_dom_sf"/>
</dbReference>
<evidence type="ECO:0000259" key="14">
    <source>
        <dbReference type="Pfam" id="PF06397"/>
    </source>
</evidence>
<organism evidence="15 16">
    <name type="scientific">Clostridium chromiireducens</name>
    <dbReference type="NCBI Taxonomy" id="225345"/>
    <lineage>
        <taxon>Bacteria</taxon>
        <taxon>Bacillati</taxon>
        <taxon>Bacillota</taxon>
        <taxon>Clostridia</taxon>
        <taxon>Eubacteriales</taxon>
        <taxon>Clostridiaceae</taxon>
        <taxon>Clostridium</taxon>
    </lineage>
</organism>
<evidence type="ECO:0000256" key="1">
    <source>
        <dbReference type="ARBA" id="ARBA00001973"/>
    </source>
</evidence>
<feature type="domain" description="Desulfoferrodoxin N-terminal" evidence="14">
    <location>
        <begin position="28"/>
        <end position="58"/>
    </location>
</feature>
<dbReference type="Pfam" id="PF06397">
    <property type="entry name" value="Desulfoferrod_N"/>
    <property type="match status" value="1"/>
</dbReference>
<comment type="similarity">
    <text evidence="2">Belongs to the desulfoferrodoxin family.</text>
</comment>
<evidence type="ECO:0000259" key="13">
    <source>
        <dbReference type="Pfam" id="PF01880"/>
    </source>
</evidence>
<dbReference type="SUPFAM" id="SSF49367">
    <property type="entry name" value="Superoxide reductase-like"/>
    <property type="match status" value="1"/>
</dbReference>
<dbReference type="STRING" id="225345.CLCHR_19210"/>
<keyword evidence="8 12" id="KW-0408">Iron</keyword>
<feature type="binding site" evidence="12">
    <location>
        <position position="70"/>
    </location>
    <ligand>
        <name>Fe cation</name>
        <dbReference type="ChEBI" id="CHEBI:24875"/>
        <label>1</label>
    </ligand>
</feature>
<dbReference type="InterPro" id="IPR004462">
    <property type="entry name" value="Desulfoferrodoxin_N"/>
</dbReference>
<feature type="binding site" evidence="12">
    <location>
        <position position="51"/>
    </location>
    <ligand>
        <name>Fe cation</name>
        <dbReference type="ChEBI" id="CHEBI:24875"/>
        <label>1</label>
    </ligand>
</feature>
<dbReference type="InterPro" id="IPR038094">
    <property type="entry name" value="Desulfoferrodoxin_N_sf"/>
</dbReference>
<dbReference type="InterPro" id="IPR002742">
    <property type="entry name" value="Desulfoferrodoxin_Fe-bd_dom"/>
</dbReference>
<evidence type="ECO:0000256" key="3">
    <source>
        <dbReference type="ARBA" id="ARBA00012679"/>
    </source>
</evidence>
<dbReference type="EC" id="1.15.1.2" evidence="3"/>
<comment type="function">
    <text evidence="9">Catalyzes the one-electron reduction of superoxide anion radical to hydrogen peroxide at a nonheme ferrous iron center. Plays a fundamental role in case of oxidative stress via its superoxide detoxification activity.</text>
</comment>
<evidence type="ECO:0000256" key="11">
    <source>
        <dbReference type="ARBA" id="ARBA00047448"/>
    </source>
</evidence>
<dbReference type="AlphaFoldDB" id="A0A1V4IRH6"/>
<dbReference type="GO" id="GO:0005506">
    <property type="term" value="F:iron ion binding"/>
    <property type="evidence" value="ECO:0007669"/>
    <property type="project" value="InterPro"/>
</dbReference>
<evidence type="ECO:0000256" key="8">
    <source>
        <dbReference type="ARBA" id="ARBA00023004"/>
    </source>
</evidence>
<keyword evidence="16" id="KW-1185">Reference proteome</keyword>
<feature type="binding site" evidence="12">
    <location>
        <position position="90"/>
    </location>
    <ligand>
        <name>Fe cation</name>
        <dbReference type="ChEBI" id="CHEBI:24875"/>
        <label>1</label>
    </ligand>
</feature>
<keyword evidence="15" id="KW-0560">Oxidoreductase</keyword>
<feature type="binding site" evidence="12">
    <location>
        <position position="50"/>
    </location>
    <ligand>
        <name>Fe cation</name>
        <dbReference type="ChEBI" id="CHEBI:24875"/>
        <label>1</label>
    </ligand>
</feature>
<feature type="binding site" evidence="12">
    <location>
        <position position="96"/>
    </location>
    <ligand>
        <name>Fe cation</name>
        <dbReference type="ChEBI" id="CHEBI:24875"/>
        <label>1</label>
    </ligand>
</feature>
<comment type="cofactor">
    <cofactor evidence="12">
        <name>Fe(3+)</name>
        <dbReference type="ChEBI" id="CHEBI:29034"/>
    </cofactor>
    <text evidence="12">Binds 1 Fe(3+) ion per subunit. The iron ion 1 is coordinated via 4 cysteine residues.</text>
</comment>
<feature type="binding site" evidence="12">
    <location>
        <position position="136"/>
    </location>
    <ligand>
        <name>Fe cation</name>
        <dbReference type="ChEBI" id="CHEBI:24875"/>
        <label>1</label>
    </ligand>
</feature>
<dbReference type="GO" id="GO:0050605">
    <property type="term" value="F:superoxide reductase activity"/>
    <property type="evidence" value="ECO:0007669"/>
    <property type="project" value="UniProtKB-EC"/>
</dbReference>
<comment type="cofactor">
    <cofactor evidence="12">
        <name>Fe(2+)</name>
        <dbReference type="ChEBI" id="CHEBI:29033"/>
    </cofactor>
    <text evidence="12">Binds 1 Fe(2+) ion per subunit. The iron ion 2 is coordinated via four histidines and one cysteine residue.</text>
</comment>
<dbReference type="PANTHER" id="PTHR36541:SF1">
    <property type="entry name" value="SUPEROXIDE REDUCTASE-RELATED"/>
    <property type="match status" value="1"/>
</dbReference>
<dbReference type="NCBIfam" id="TIGR00319">
    <property type="entry name" value="desulf_FeS4"/>
    <property type="match status" value="1"/>
</dbReference>
<keyword evidence="6 12" id="KW-0479">Metal-binding</keyword>
<comment type="catalytic activity">
    <reaction evidence="11">
        <text>reduced [rubredoxin] + superoxide + 2 H(+) = oxidized [rubredoxin] + H2O2</text>
        <dbReference type="Rhea" id="RHEA:21324"/>
        <dbReference type="Rhea" id="RHEA-COMP:10302"/>
        <dbReference type="Rhea" id="RHEA-COMP:10303"/>
        <dbReference type="ChEBI" id="CHEBI:15378"/>
        <dbReference type="ChEBI" id="CHEBI:16240"/>
        <dbReference type="ChEBI" id="CHEBI:18421"/>
        <dbReference type="ChEBI" id="CHEBI:29033"/>
        <dbReference type="ChEBI" id="CHEBI:29034"/>
        <dbReference type="EC" id="1.15.1.2"/>
    </reaction>
</comment>
<dbReference type="PANTHER" id="PTHR36541">
    <property type="entry name" value="SUPEROXIDE REDUCTASE-RELATED"/>
    <property type="match status" value="1"/>
</dbReference>
<dbReference type="Proteomes" id="UP000191056">
    <property type="component" value="Unassembled WGS sequence"/>
</dbReference>
<dbReference type="Pfam" id="PF01880">
    <property type="entry name" value="Desulfoferrodox"/>
    <property type="match status" value="1"/>
</dbReference>
<dbReference type="EMBL" id="MZGT01000022">
    <property type="protein sequence ID" value="OPJ62628.1"/>
    <property type="molecule type" value="Genomic_DNA"/>
</dbReference>